<gene>
    <name evidence="1" type="ORF">HPP92_001166</name>
</gene>
<evidence type="ECO:0000313" key="2">
    <source>
        <dbReference type="Proteomes" id="UP000636800"/>
    </source>
</evidence>
<dbReference type="Proteomes" id="UP000636800">
    <property type="component" value="Chromosome 1"/>
</dbReference>
<evidence type="ECO:0000313" key="1">
    <source>
        <dbReference type="EMBL" id="KAG0496475.1"/>
    </source>
</evidence>
<dbReference type="AlphaFoldDB" id="A0A835RQ68"/>
<proteinExistence type="predicted"/>
<protein>
    <submittedName>
        <fullName evidence="1">Uncharacterized protein</fullName>
    </submittedName>
</protein>
<keyword evidence="2" id="KW-1185">Reference proteome</keyword>
<organism evidence="1 2">
    <name type="scientific">Vanilla planifolia</name>
    <name type="common">Vanilla</name>
    <dbReference type="NCBI Taxonomy" id="51239"/>
    <lineage>
        <taxon>Eukaryota</taxon>
        <taxon>Viridiplantae</taxon>
        <taxon>Streptophyta</taxon>
        <taxon>Embryophyta</taxon>
        <taxon>Tracheophyta</taxon>
        <taxon>Spermatophyta</taxon>
        <taxon>Magnoliopsida</taxon>
        <taxon>Liliopsida</taxon>
        <taxon>Asparagales</taxon>
        <taxon>Orchidaceae</taxon>
        <taxon>Vanilloideae</taxon>
        <taxon>Vanilleae</taxon>
        <taxon>Vanilla</taxon>
    </lineage>
</organism>
<name>A0A835RQ68_VANPL</name>
<reference evidence="1 2" key="1">
    <citation type="journal article" date="2020" name="Nat. Food">
        <title>A phased Vanilla planifolia genome enables genetic improvement of flavour and production.</title>
        <authorList>
            <person name="Hasing T."/>
            <person name="Tang H."/>
            <person name="Brym M."/>
            <person name="Khazi F."/>
            <person name="Huang T."/>
            <person name="Chambers A.H."/>
        </authorList>
    </citation>
    <scope>NUCLEOTIDE SEQUENCE [LARGE SCALE GENOMIC DNA]</scope>
    <source>
        <tissue evidence="1">Leaf</tissue>
    </source>
</reference>
<comment type="caution">
    <text evidence="1">The sequence shown here is derived from an EMBL/GenBank/DDBJ whole genome shotgun (WGS) entry which is preliminary data.</text>
</comment>
<accession>A0A835RQ68</accession>
<dbReference type="OrthoDB" id="374045at2759"/>
<sequence>MDCDATTSGCSHGGVTAMIAEGWRHNFSTPGQRWSCPASTNHTRPPSLTASWSRQVVQSSGSPPLRPAIQPSEFPILVVANQHAVAENEMLEHITHDCPAHLSNTLINPVTEMKNLGFTKVAIEATRSCPFGQIQTDASIFTPGLPTAIYHPWMSVPKITVQAALHEPGSA</sequence>
<dbReference type="EMBL" id="JADCNL010000001">
    <property type="protein sequence ID" value="KAG0496475.1"/>
    <property type="molecule type" value="Genomic_DNA"/>
</dbReference>